<sequence>MLSFFSPAVIGPPKVSLVGCGNCIHVNISLPEADRSSEINDIKSFYRGSQFLVYWKKPNGAVTGPIPDKEAVGDQNSPYMEPWLSSPKWNAAIPDESAITPNKAYTVTNLQIGTEYCVQVHTKINVNQNARPSAWTCTFTTGVEPSRGELNRHVCILK</sequence>
<accession>A0A4Z2EDD2</accession>
<comment type="caution">
    <text evidence="2">The sequence shown here is derived from an EMBL/GenBank/DDBJ whole genome shotgun (WGS) entry which is preliminary data.</text>
</comment>
<dbReference type="OrthoDB" id="8947665at2759"/>
<reference evidence="2 3" key="1">
    <citation type="submission" date="2019-03" db="EMBL/GenBank/DDBJ databases">
        <title>First draft genome of Liparis tanakae, snailfish: a comprehensive survey of snailfish specific genes.</title>
        <authorList>
            <person name="Kim W."/>
            <person name="Song I."/>
            <person name="Jeong J.-H."/>
            <person name="Kim D."/>
            <person name="Kim S."/>
            <person name="Ryu S."/>
            <person name="Song J.Y."/>
            <person name="Lee S.K."/>
        </authorList>
    </citation>
    <scope>NUCLEOTIDE SEQUENCE [LARGE SCALE GENOMIC DNA]</scope>
    <source>
        <tissue evidence="2">Muscle</tissue>
    </source>
</reference>
<dbReference type="Gene3D" id="2.60.40.10">
    <property type="entry name" value="Immunoglobulins"/>
    <property type="match status" value="1"/>
</dbReference>
<evidence type="ECO:0000259" key="1">
    <source>
        <dbReference type="Pfam" id="PF09294"/>
    </source>
</evidence>
<dbReference type="SUPFAM" id="SSF49265">
    <property type="entry name" value="Fibronectin type III"/>
    <property type="match status" value="1"/>
</dbReference>
<name>A0A4Z2EDD2_9TELE</name>
<dbReference type="EMBL" id="SRLO01009359">
    <property type="protein sequence ID" value="TNN26859.1"/>
    <property type="molecule type" value="Genomic_DNA"/>
</dbReference>
<proteinExistence type="predicted"/>
<evidence type="ECO:0000313" key="2">
    <source>
        <dbReference type="EMBL" id="TNN26859.1"/>
    </source>
</evidence>
<organism evidence="2 3">
    <name type="scientific">Liparis tanakae</name>
    <name type="common">Tanaka's snailfish</name>
    <dbReference type="NCBI Taxonomy" id="230148"/>
    <lineage>
        <taxon>Eukaryota</taxon>
        <taxon>Metazoa</taxon>
        <taxon>Chordata</taxon>
        <taxon>Craniata</taxon>
        <taxon>Vertebrata</taxon>
        <taxon>Euteleostomi</taxon>
        <taxon>Actinopterygii</taxon>
        <taxon>Neopterygii</taxon>
        <taxon>Teleostei</taxon>
        <taxon>Neoteleostei</taxon>
        <taxon>Acanthomorphata</taxon>
        <taxon>Eupercaria</taxon>
        <taxon>Perciformes</taxon>
        <taxon>Cottioidei</taxon>
        <taxon>Cottales</taxon>
        <taxon>Liparidae</taxon>
        <taxon>Liparis</taxon>
    </lineage>
</organism>
<dbReference type="InterPro" id="IPR036116">
    <property type="entry name" value="FN3_sf"/>
</dbReference>
<dbReference type="InterPro" id="IPR013783">
    <property type="entry name" value="Ig-like_fold"/>
</dbReference>
<dbReference type="Proteomes" id="UP000314294">
    <property type="component" value="Unassembled WGS sequence"/>
</dbReference>
<dbReference type="InterPro" id="IPR015373">
    <property type="entry name" value="Interferon/interleukin_rcp_dom"/>
</dbReference>
<feature type="domain" description="Interferon/interleukin receptor" evidence="1">
    <location>
        <begin position="97"/>
        <end position="141"/>
    </location>
</feature>
<dbReference type="AlphaFoldDB" id="A0A4Z2EDD2"/>
<keyword evidence="3" id="KW-1185">Reference proteome</keyword>
<evidence type="ECO:0000313" key="3">
    <source>
        <dbReference type="Proteomes" id="UP000314294"/>
    </source>
</evidence>
<protein>
    <recommendedName>
        <fullName evidence="1">Interferon/interleukin receptor domain-containing protein</fullName>
    </recommendedName>
</protein>
<feature type="domain" description="Interferon/interleukin receptor" evidence="1">
    <location>
        <begin position="9"/>
        <end position="59"/>
    </location>
</feature>
<dbReference type="Pfam" id="PF09294">
    <property type="entry name" value="Interfer-bind"/>
    <property type="match status" value="2"/>
</dbReference>
<gene>
    <name evidence="2" type="ORF">EYF80_062999</name>
</gene>